<evidence type="ECO:0000313" key="4">
    <source>
        <dbReference type="Proteomes" id="UP000318199"/>
    </source>
</evidence>
<protein>
    <submittedName>
        <fullName evidence="3">DUF4403 family protein</fullName>
    </submittedName>
</protein>
<dbReference type="OrthoDB" id="1299766at2"/>
<dbReference type="PROSITE" id="PS51257">
    <property type="entry name" value="PROKAR_LIPOPROTEIN"/>
    <property type="match status" value="1"/>
</dbReference>
<dbReference type="Pfam" id="PF14356">
    <property type="entry name" value="DUF4403"/>
    <property type="match status" value="1"/>
</dbReference>
<name>A0A562ZTH6_9BURK</name>
<dbReference type="Proteomes" id="UP000318199">
    <property type="component" value="Unassembled WGS sequence"/>
</dbReference>
<accession>A0A562ZTH6</accession>
<keyword evidence="2" id="KW-0732">Signal</keyword>
<dbReference type="EMBL" id="VOBQ01000008">
    <property type="protein sequence ID" value="TWO71444.1"/>
    <property type="molecule type" value="Genomic_DNA"/>
</dbReference>
<comment type="caution">
    <text evidence="3">The sequence shown here is derived from an EMBL/GenBank/DDBJ whole genome shotgun (WGS) entry which is preliminary data.</text>
</comment>
<proteinExistence type="predicted"/>
<sequence length="565" mass="61057">MTTRLWSRLQYMVWATAMALAVSGCGTVKFAAPQPPAGMAPPAPPPPVSVVQVSINVAAPLLEKALNEALPSSMGEQEYNFSVDGGADQKGGISLGYNVTRDKATVTPKGTRVAIDTRLSYWIGARGREWVTPPAIPCPVVDGHICTPFFPVCLPRLRISACQLPPIHTPLVYGSCGKNGESLRRIDMTLSTGLALTPEWSVSLTPTIDRLDPLDRCQVVIPFVEKFNATGRVRDAFKDALTKEFGSINAKVSEELLIEARVRQAWKDASMPIQLGESQWLTINPTRVASSTPTFTDRGMDVSLTLEALPMVTLGSEPKAATSTLPKLEAALPGNMFYVPLPVFADHAYIDTQVQGQIGDGLTVPLGDGNSIRVTSVTVSSVDTRAVVSVKIRGRYSLLRDFELTGFLVGTPHVDAVQQTVTMPDLDFTIETHNLLVKLANLFAHDTIRDELRRRLVVDVAPLSEKARGNLREGLNRQAGVVRLTGTVNDLRLIGLTVVHPSRQIRADIIAQGSLAASVQEISPEKRAEPSPAAESQDARNARLCASGVLRATSVACRRPPQEFP</sequence>
<feature type="region of interest" description="Disordered" evidence="1">
    <location>
        <begin position="521"/>
        <end position="540"/>
    </location>
</feature>
<feature type="signal peptide" evidence="2">
    <location>
        <begin position="1"/>
        <end position="31"/>
    </location>
</feature>
<feature type="chain" id="PRO_5021739009" evidence="2">
    <location>
        <begin position="32"/>
        <end position="565"/>
    </location>
</feature>
<keyword evidence="4" id="KW-1185">Reference proteome</keyword>
<dbReference type="AlphaFoldDB" id="A0A562ZTH6"/>
<organism evidence="3 4">
    <name type="scientific">Caenimonas sedimenti</name>
    <dbReference type="NCBI Taxonomy" id="2596921"/>
    <lineage>
        <taxon>Bacteria</taxon>
        <taxon>Pseudomonadati</taxon>
        <taxon>Pseudomonadota</taxon>
        <taxon>Betaproteobacteria</taxon>
        <taxon>Burkholderiales</taxon>
        <taxon>Comamonadaceae</taxon>
        <taxon>Caenimonas</taxon>
    </lineage>
</organism>
<gene>
    <name evidence="3" type="ORF">FN976_11045</name>
</gene>
<evidence type="ECO:0000313" key="3">
    <source>
        <dbReference type="EMBL" id="TWO71444.1"/>
    </source>
</evidence>
<evidence type="ECO:0000256" key="1">
    <source>
        <dbReference type="SAM" id="MobiDB-lite"/>
    </source>
</evidence>
<evidence type="ECO:0000256" key="2">
    <source>
        <dbReference type="SAM" id="SignalP"/>
    </source>
</evidence>
<reference evidence="3 4" key="1">
    <citation type="submission" date="2019-07" db="EMBL/GenBank/DDBJ databases">
        <title>Caenimonas sedimenti sp. nov., isolated from activated sludge.</title>
        <authorList>
            <person name="Xu J."/>
        </authorList>
    </citation>
    <scope>NUCLEOTIDE SEQUENCE [LARGE SCALE GENOMIC DNA]</scope>
    <source>
        <strain evidence="3 4">HX-9-20</strain>
    </source>
</reference>
<dbReference type="InterPro" id="IPR025515">
    <property type="entry name" value="DUF4403"/>
</dbReference>